<organism evidence="1 2">
    <name type="scientific">Lindgomyces ingoldianus</name>
    <dbReference type="NCBI Taxonomy" id="673940"/>
    <lineage>
        <taxon>Eukaryota</taxon>
        <taxon>Fungi</taxon>
        <taxon>Dikarya</taxon>
        <taxon>Ascomycota</taxon>
        <taxon>Pezizomycotina</taxon>
        <taxon>Dothideomycetes</taxon>
        <taxon>Pleosporomycetidae</taxon>
        <taxon>Pleosporales</taxon>
        <taxon>Lindgomycetaceae</taxon>
        <taxon>Lindgomyces</taxon>
    </lineage>
</organism>
<evidence type="ECO:0000313" key="2">
    <source>
        <dbReference type="Proteomes" id="UP000799755"/>
    </source>
</evidence>
<sequence length="440" mass="48536">MAEPISLASGLLTLATFAFQSSITLYNTIQSFQNHPERVRSLAAELEALQGVLRTLSDTLSKTTDIDVSALSLPLLRCGKACGEFEEELRKCSSRSSSSRTSFRDWAKLKYMGDGIDDFRQLLAGYKSTISIALTDANLRKSSVTAESLQGYKRLIKTATDDLEARLESIDEKLETIFTRTATDSETVELRHMQEERLSTQQCLQICAQLSEHISQIQLRPTQRSLGSSAESAGVPERIAGEAMQECKMRLNQATAKLEGYMHDVINRLMTQSKASMAQDEIANLESLREEWSTARQCMDICFKADYNLKEKISIIENQATGDETVQFLVSTSEKTIHGKNRGDGFRIRQVGGHLSDESLQQLSRDIAVISSVRDEVLSREGDTLPSTDSAVGEADKSDFQQRHGRGMRLASKSNSGPKSSDGSELEGSQKKPSAGLRAA</sequence>
<keyword evidence="2" id="KW-1185">Reference proteome</keyword>
<proteinExistence type="predicted"/>
<evidence type="ECO:0000313" key="1">
    <source>
        <dbReference type="EMBL" id="KAF2462645.1"/>
    </source>
</evidence>
<comment type="caution">
    <text evidence="1">The sequence shown here is derived from an EMBL/GenBank/DDBJ whole genome shotgun (WGS) entry which is preliminary data.</text>
</comment>
<dbReference type="Proteomes" id="UP000799755">
    <property type="component" value="Unassembled WGS sequence"/>
</dbReference>
<name>A0ACB6Q748_9PLEO</name>
<protein>
    <submittedName>
        <fullName evidence="1">Uncharacterized protein</fullName>
    </submittedName>
</protein>
<reference evidence="1" key="1">
    <citation type="journal article" date="2020" name="Stud. Mycol.">
        <title>101 Dothideomycetes genomes: a test case for predicting lifestyles and emergence of pathogens.</title>
        <authorList>
            <person name="Haridas S."/>
            <person name="Albert R."/>
            <person name="Binder M."/>
            <person name="Bloem J."/>
            <person name="Labutti K."/>
            <person name="Salamov A."/>
            <person name="Andreopoulos B."/>
            <person name="Baker S."/>
            <person name="Barry K."/>
            <person name="Bills G."/>
            <person name="Bluhm B."/>
            <person name="Cannon C."/>
            <person name="Castanera R."/>
            <person name="Culley D."/>
            <person name="Daum C."/>
            <person name="Ezra D."/>
            <person name="Gonzalez J."/>
            <person name="Henrissat B."/>
            <person name="Kuo A."/>
            <person name="Liang C."/>
            <person name="Lipzen A."/>
            <person name="Lutzoni F."/>
            <person name="Magnuson J."/>
            <person name="Mondo S."/>
            <person name="Nolan M."/>
            <person name="Ohm R."/>
            <person name="Pangilinan J."/>
            <person name="Park H.-J."/>
            <person name="Ramirez L."/>
            <person name="Alfaro M."/>
            <person name="Sun H."/>
            <person name="Tritt A."/>
            <person name="Yoshinaga Y."/>
            <person name="Zwiers L.-H."/>
            <person name="Turgeon B."/>
            <person name="Goodwin S."/>
            <person name="Spatafora J."/>
            <person name="Crous P."/>
            <person name="Grigoriev I."/>
        </authorList>
    </citation>
    <scope>NUCLEOTIDE SEQUENCE</scope>
    <source>
        <strain evidence="1">ATCC 200398</strain>
    </source>
</reference>
<dbReference type="EMBL" id="MU003569">
    <property type="protein sequence ID" value="KAF2462645.1"/>
    <property type="molecule type" value="Genomic_DNA"/>
</dbReference>
<gene>
    <name evidence="1" type="ORF">BDR25DRAFT_248313</name>
</gene>
<accession>A0ACB6Q748</accession>